<dbReference type="PROSITE" id="PS50923">
    <property type="entry name" value="SUSHI"/>
    <property type="match status" value="2"/>
</dbReference>
<dbReference type="InParanoid" id="L5KEP3"/>
<keyword evidence="8" id="KW-1185">Reference proteome</keyword>
<dbReference type="InterPro" id="IPR050350">
    <property type="entry name" value="Compl-Cell_Adhes-Reg"/>
</dbReference>
<feature type="disulfide bond" evidence="5">
    <location>
        <begin position="138"/>
        <end position="165"/>
    </location>
</feature>
<accession>L5KEP3</accession>
<protein>
    <submittedName>
        <fullName evidence="7">Complement factor H</fullName>
    </submittedName>
</protein>
<evidence type="ECO:0000256" key="4">
    <source>
        <dbReference type="ARBA" id="ARBA00023180"/>
    </source>
</evidence>
<evidence type="ECO:0000313" key="8">
    <source>
        <dbReference type="Proteomes" id="UP000010552"/>
    </source>
</evidence>
<dbReference type="EMBL" id="KB030861">
    <property type="protein sequence ID" value="ELK08948.1"/>
    <property type="molecule type" value="Genomic_DNA"/>
</dbReference>
<dbReference type="eggNOG" id="ENOG502QVSB">
    <property type="taxonomic scope" value="Eukaryota"/>
</dbReference>
<gene>
    <name evidence="7" type="ORF">PAL_GLEAN10012228</name>
</gene>
<reference evidence="8" key="1">
    <citation type="journal article" date="2013" name="Science">
        <title>Comparative analysis of bat genomes provides insight into the evolution of flight and immunity.</title>
        <authorList>
            <person name="Zhang G."/>
            <person name="Cowled C."/>
            <person name="Shi Z."/>
            <person name="Huang Z."/>
            <person name="Bishop-Lilly K.A."/>
            <person name="Fang X."/>
            <person name="Wynne J.W."/>
            <person name="Xiong Z."/>
            <person name="Baker M.L."/>
            <person name="Zhao W."/>
            <person name="Tachedjian M."/>
            <person name="Zhu Y."/>
            <person name="Zhou P."/>
            <person name="Jiang X."/>
            <person name="Ng J."/>
            <person name="Yang L."/>
            <person name="Wu L."/>
            <person name="Xiao J."/>
            <person name="Feng Y."/>
            <person name="Chen Y."/>
            <person name="Sun X."/>
            <person name="Zhang Y."/>
            <person name="Marsh G.A."/>
            <person name="Crameri G."/>
            <person name="Broder C.C."/>
            <person name="Frey K.G."/>
            <person name="Wang L.F."/>
            <person name="Wang J."/>
        </authorList>
    </citation>
    <scope>NUCLEOTIDE SEQUENCE [LARGE SCALE GENOMIC DNA]</scope>
</reference>
<name>L5KEP3_PTEAL</name>
<dbReference type="Proteomes" id="UP000010552">
    <property type="component" value="Unassembled WGS sequence"/>
</dbReference>
<dbReference type="STRING" id="9402.L5KEP3"/>
<dbReference type="Gene3D" id="2.10.70.10">
    <property type="entry name" value="Complement Module, domain 1"/>
    <property type="match status" value="2"/>
</dbReference>
<dbReference type="PANTHER" id="PTHR19325">
    <property type="entry name" value="COMPLEMENT COMPONENT-RELATED SUSHI DOMAIN-CONTAINING"/>
    <property type="match status" value="1"/>
</dbReference>
<proteinExistence type="predicted"/>
<feature type="domain" description="Sushi" evidence="6">
    <location>
        <begin position="42"/>
        <end position="103"/>
    </location>
</feature>
<dbReference type="PANTHER" id="PTHR19325:SF575">
    <property type="entry name" value="LOCOMOTION-RELATED PROTEIN HIKARU GENKI"/>
    <property type="match status" value="1"/>
</dbReference>
<sequence>MSPWISKFRCYCKGVQKRRVGGPSSIEDLSQRPLYLFSVLERPCGYPGDTAFGSFDLEEGSEFVYGATAIYTCNEGYKLVGEINFRKCEADGLWTNDVPVCEVVKCLPVAEPENGRIVSSALEMNQEYTFGQVIRFECNPGFMLDAAKEIHCSVDGAWSGEKPNCVGKMHLLFIRLSEWF</sequence>
<dbReference type="AlphaFoldDB" id="L5KEP3"/>
<evidence type="ECO:0000313" key="7">
    <source>
        <dbReference type="EMBL" id="ELK08948.1"/>
    </source>
</evidence>
<keyword evidence="4" id="KW-0325">Glycoprotein</keyword>
<dbReference type="Pfam" id="PF00084">
    <property type="entry name" value="Sushi"/>
    <property type="match status" value="2"/>
</dbReference>
<evidence type="ECO:0000256" key="1">
    <source>
        <dbReference type="ARBA" id="ARBA00022659"/>
    </source>
</evidence>
<organism evidence="7 8">
    <name type="scientific">Pteropus alecto</name>
    <name type="common">Black flying fox</name>
    <dbReference type="NCBI Taxonomy" id="9402"/>
    <lineage>
        <taxon>Eukaryota</taxon>
        <taxon>Metazoa</taxon>
        <taxon>Chordata</taxon>
        <taxon>Craniata</taxon>
        <taxon>Vertebrata</taxon>
        <taxon>Euteleostomi</taxon>
        <taxon>Mammalia</taxon>
        <taxon>Eutheria</taxon>
        <taxon>Laurasiatheria</taxon>
        <taxon>Chiroptera</taxon>
        <taxon>Yinpterochiroptera</taxon>
        <taxon>Pteropodoidea</taxon>
        <taxon>Pteropodidae</taxon>
        <taxon>Pteropodinae</taxon>
        <taxon>Pteropus</taxon>
    </lineage>
</organism>
<evidence type="ECO:0000256" key="3">
    <source>
        <dbReference type="ARBA" id="ARBA00023157"/>
    </source>
</evidence>
<evidence type="ECO:0000259" key="6">
    <source>
        <dbReference type="PROSITE" id="PS50923"/>
    </source>
</evidence>
<comment type="caution">
    <text evidence="5">Lacks conserved residue(s) required for the propagation of feature annotation.</text>
</comment>
<evidence type="ECO:0000256" key="2">
    <source>
        <dbReference type="ARBA" id="ARBA00022737"/>
    </source>
</evidence>
<dbReference type="InterPro" id="IPR035976">
    <property type="entry name" value="Sushi/SCR/CCP_sf"/>
</dbReference>
<feature type="domain" description="Sushi" evidence="6">
    <location>
        <begin position="104"/>
        <end position="167"/>
    </location>
</feature>
<dbReference type="InterPro" id="IPR000436">
    <property type="entry name" value="Sushi_SCR_CCP_dom"/>
</dbReference>
<dbReference type="CDD" id="cd00033">
    <property type="entry name" value="CCP"/>
    <property type="match status" value="2"/>
</dbReference>
<dbReference type="SUPFAM" id="SSF57535">
    <property type="entry name" value="Complement control module/SCR domain"/>
    <property type="match status" value="2"/>
</dbReference>
<keyword evidence="2" id="KW-0677">Repeat</keyword>
<evidence type="ECO:0000256" key="5">
    <source>
        <dbReference type="PROSITE-ProRule" id="PRU00302"/>
    </source>
</evidence>
<keyword evidence="1 5" id="KW-0768">Sushi</keyword>
<keyword evidence="3 5" id="KW-1015">Disulfide bond</keyword>
<dbReference type="SMART" id="SM00032">
    <property type="entry name" value="CCP"/>
    <property type="match status" value="2"/>
</dbReference>